<dbReference type="Gene3D" id="3.40.50.450">
    <property type="match status" value="1"/>
</dbReference>
<comment type="caution">
    <text evidence="1">The sequence shown here is derived from an EMBL/GenBank/DDBJ whole genome shotgun (WGS) entry which is preliminary data.</text>
</comment>
<keyword evidence="2" id="KW-1185">Reference proteome</keyword>
<name>W9G723_9MICO</name>
<evidence type="ECO:0000313" key="2">
    <source>
        <dbReference type="Proteomes" id="UP000019489"/>
    </source>
</evidence>
<dbReference type="PATRIC" id="fig|1386089.3.peg.1767"/>
<dbReference type="SUPFAM" id="SSF102405">
    <property type="entry name" value="MCP/YpsA-like"/>
    <property type="match status" value="1"/>
</dbReference>
<dbReference type="EMBL" id="AWSA01000015">
    <property type="protein sequence ID" value="EWT01981.1"/>
    <property type="molecule type" value="Genomic_DNA"/>
</dbReference>
<gene>
    <name evidence="1" type="ORF">N865_20490</name>
</gene>
<dbReference type="Proteomes" id="UP000019489">
    <property type="component" value="Unassembled WGS sequence"/>
</dbReference>
<organism evidence="1 2">
    <name type="scientific">Intrasporangium oryzae NRRL B-24470</name>
    <dbReference type="NCBI Taxonomy" id="1386089"/>
    <lineage>
        <taxon>Bacteria</taxon>
        <taxon>Bacillati</taxon>
        <taxon>Actinomycetota</taxon>
        <taxon>Actinomycetes</taxon>
        <taxon>Micrococcales</taxon>
        <taxon>Intrasporangiaceae</taxon>
        <taxon>Intrasporangium</taxon>
    </lineage>
</organism>
<dbReference type="STRING" id="1386089.N865_20490"/>
<evidence type="ECO:0000313" key="1">
    <source>
        <dbReference type="EMBL" id="EWT01981.1"/>
    </source>
</evidence>
<reference evidence="1 2" key="1">
    <citation type="submission" date="2013-08" db="EMBL/GenBank/DDBJ databases">
        <title>Intrasporangium oryzae NRRL B-24470.</title>
        <authorList>
            <person name="Liu H."/>
            <person name="Wang G."/>
        </authorList>
    </citation>
    <scope>NUCLEOTIDE SEQUENCE [LARGE SCALE GENOMIC DNA]</scope>
    <source>
        <strain evidence="1 2">NRRL B-24470</strain>
    </source>
</reference>
<dbReference type="eggNOG" id="COG0758">
    <property type="taxonomic scope" value="Bacteria"/>
</dbReference>
<sequence>MGRPLVTSERVLRVGVTGHRSFTGVDAAAACLRKGLRRLLALTRSVGGEGDGAGTRIELVSSLAEGADRLVAREVLALPGTTLSVVLPVPVEDYEGDFETEESRSEFERLLARADAVEVMPPAASRDTAYVAQGRWVVDHSDVLVAVWDGRPARGPGGTGKIVAYAAANGVPLLWVEVERT</sequence>
<dbReference type="PANTHER" id="PTHR38440">
    <property type="entry name" value="UPF0398 PROTEIN YPSA"/>
    <property type="match status" value="1"/>
</dbReference>
<dbReference type="InterPro" id="IPR010697">
    <property type="entry name" value="YspA"/>
</dbReference>
<protein>
    <submittedName>
        <fullName evidence="1">Uncharacterized protein</fullName>
    </submittedName>
</protein>
<accession>W9G723</accession>
<dbReference type="PANTHER" id="PTHR38440:SF1">
    <property type="entry name" value="UPF0398 PROTEIN SPR0331"/>
    <property type="match status" value="1"/>
</dbReference>
<proteinExistence type="predicted"/>
<dbReference type="AlphaFoldDB" id="W9G723"/>